<feature type="domain" description="TMEM205-like" evidence="6">
    <location>
        <begin position="16"/>
        <end position="109"/>
    </location>
</feature>
<evidence type="ECO:0000256" key="1">
    <source>
        <dbReference type="ARBA" id="ARBA00004370"/>
    </source>
</evidence>
<dbReference type="InterPro" id="IPR053009">
    <property type="entry name" value="Xanthocillin_Biosynth-Assoc"/>
</dbReference>
<sequence>MINQLGLNTRIPYHFLFYSLAFGGSAFYSFIVSPLVFKKLTREEFSNLQNKVFPTYFQGQILSPIIIGLTTPLKWCPFSLGLLALSTIGGTLNYLWLLPKCQQIKEERNKYLADKLGDENSEGYKALSKQFGKYHGISTLINIISIFSLGIYGVTLANGLTKIVA</sequence>
<comment type="subcellular location">
    <subcellularLocation>
        <location evidence="1">Membrane</location>
    </subcellularLocation>
</comment>
<evidence type="ECO:0000256" key="5">
    <source>
        <dbReference type="SAM" id="Phobius"/>
    </source>
</evidence>
<proteinExistence type="predicted"/>
<gene>
    <name evidence="7" type="ORF">CANVERA_P1612</name>
</gene>
<protein>
    <recommendedName>
        <fullName evidence="6">TMEM205-like domain-containing protein</fullName>
    </recommendedName>
</protein>
<evidence type="ECO:0000313" key="7">
    <source>
        <dbReference type="EMBL" id="CAI5757095.1"/>
    </source>
</evidence>
<keyword evidence="4 5" id="KW-0472">Membrane</keyword>
<dbReference type="Proteomes" id="UP001152885">
    <property type="component" value="Unassembled WGS sequence"/>
</dbReference>
<dbReference type="InterPro" id="IPR025423">
    <property type="entry name" value="TMEM205-like"/>
</dbReference>
<evidence type="ECO:0000313" key="8">
    <source>
        <dbReference type="Proteomes" id="UP001152885"/>
    </source>
</evidence>
<evidence type="ECO:0000256" key="3">
    <source>
        <dbReference type="ARBA" id="ARBA00022989"/>
    </source>
</evidence>
<dbReference type="Pfam" id="PF13664">
    <property type="entry name" value="DUF4149"/>
    <property type="match status" value="1"/>
</dbReference>
<keyword evidence="2 5" id="KW-0812">Transmembrane</keyword>
<evidence type="ECO:0000256" key="2">
    <source>
        <dbReference type="ARBA" id="ARBA00022692"/>
    </source>
</evidence>
<dbReference type="AlphaFoldDB" id="A0A9W4TTG2"/>
<accession>A0A9W4TTG2</accession>
<organism evidence="7 8">
    <name type="scientific">Candida verbasci</name>
    <dbReference type="NCBI Taxonomy" id="1227364"/>
    <lineage>
        <taxon>Eukaryota</taxon>
        <taxon>Fungi</taxon>
        <taxon>Dikarya</taxon>
        <taxon>Ascomycota</taxon>
        <taxon>Saccharomycotina</taxon>
        <taxon>Pichiomycetes</taxon>
        <taxon>Debaryomycetaceae</taxon>
        <taxon>Candida/Lodderomyces clade</taxon>
        <taxon>Candida</taxon>
    </lineage>
</organism>
<evidence type="ECO:0000259" key="6">
    <source>
        <dbReference type="Pfam" id="PF13664"/>
    </source>
</evidence>
<feature type="transmembrane region" description="Helical" evidence="5">
    <location>
        <begin position="134"/>
        <end position="154"/>
    </location>
</feature>
<keyword evidence="8" id="KW-1185">Reference proteome</keyword>
<dbReference type="EMBL" id="CANTUO010000001">
    <property type="protein sequence ID" value="CAI5757095.1"/>
    <property type="molecule type" value="Genomic_DNA"/>
</dbReference>
<dbReference type="OrthoDB" id="1641132at2759"/>
<dbReference type="PANTHER" id="PTHR23241:SF102">
    <property type="entry name" value="LD23009P"/>
    <property type="match status" value="1"/>
</dbReference>
<keyword evidence="3 5" id="KW-1133">Transmembrane helix</keyword>
<comment type="caution">
    <text evidence="7">The sequence shown here is derived from an EMBL/GenBank/DDBJ whole genome shotgun (WGS) entry which is preliminary data.</text>
</comment>
<dbReference type="GO" id="GO:0016020">
    <property type="term" value="C:membrane"/>
    <property type="evidence" value="ECO:0007669"/>
    <property type="project" value="UniProtKB-SubCell"/>
</dbReference>
<evidence type="ECO:0000256" key="4">
    <source>
        <dbReference type="ARBA" id="ARBA00023136"/>
    </source>
</evidence>
<feature type="transmembrane region" description="Helical" evidence="5">
    <location>
        <begin position="78"/>
        <end position="98"/>
    </location>
</feature>
<dbReference type="PANTHER" id="PTHR23241">
    <property type="entry name" value="LATE EMBRYOGENESIS ABUNDANT PLANTS LEA-RELATED"/>
    <property type="match status" value="1"/>
</dbReference>
<name>A0A9W4TTG2_9ASCO</name>
<reference evidence="7" key="1">
    <citation type="submission" date="2022-12" db="EMBL/GenBank/DDBJ databases">
        <authorList>
            <person name="Brejova B."/>
        </authorList>
    </citation>
    <scope>NUCLEOTIDE SEQUENCE</scope>
</reference>
<feature type="transmembrane region" description="Helical" evidence="5">
    <location>
        <begin position="15"/>
        <end position="37"/>
    </location>
</feature>